<protein>
    <recommendedName>
        <fullName evidence="4">HMG box domain-containing protein</fullName>
    </recommendedName>
</protein>
<evidence type="ECO:0000256" key="2">
    <source>
        <dbReference type="ARBA" id="ARBA00023242"/>
    </source>
</evidence>
<gene>
    <name evidence="5" type="primary">20197332</name>
</gene>
<dbReference type="eggNOG" id="KOG0528">
    <property type="taxonomic scope" value="Eukaryota"/>
</dbReference>
<dbReference type="Pfam" id="PF00505">
    <property type="entry name" value="HMG_box"/>
    <property type="match status" value="1"/>
</dbReference>
<dbReference type="GO" id="GO:0003677">
    <property type="term" value="F:DNA binding"/>
    <property type="evidence" value="ECO:0007669"/>
    <property type="project" value="UniProtKB-UniRule"/>
</dbReference>
<evidence type="ECO:0000313" key="6">
    <source>
        <dbReference type="Proteomes" id="UP000015101"/>
    </source>
</evidence>
<dbReference type="STRING" id="6412.T1EL82"/>
<dbReference type="AlphaFoldDB" id="T1EL82"/>
<dbReference type="Gene3D" id="1.10.30.10">
    <property type="entry name" value="High mobility group box domain"/>
    <property type="match status" value="1"/>
</dbReference>
<keyword evidence="2 3" id="KW-0539">Nucleus</keyword>
<evidence type="ECO:0000256" key="1">
    <source>
        <dbReference type="ARBA" id="ARBA00023125"/>
    </source>
</evidence>
<dbReference type="PANTHER" id="PTHR45789:SF2">
    <property type="entry name" value="FI18025P1"/>
    <property type="match status" value="1"/>
</dbReference>
<dbReference type="PROSITE" id="PS50118">
    <property type="entry name" value="HMG_BOX_2"/>
    <property type="match status" value="1"/>
</dbReference>
<accession>T1EL82</accession>
<dbReference type="InterPro" id="IPR051356">
    <property type="entry name" value="SOX/SOX-like_TF"/>
</dbReference>
<reference evidence="6" key="1">
    <citation type="submission" date="2012-12" db="EMBL/GenBank/DDBJ databases">
        <authorList>
            <person name="Hellsten U."/>
            <person name="Grimwood J."/>
            <person name="Chapman J.A."/>
            <person name="Shapiro H."/>
            <person name="Aerts A."/>
            <person name="Otillar R.P."/>
            <person name="Terry A.Y."/>
            <person name="Boore J.L."/>
            <person name="Simakov O."/>
            <person name="Marletaz F."/>
            <person name="Cho S.-J."/>
            <person name="Edsinger-Gonzales E."/>
            <person name="Havlak P."/>
            <person name="Kuo D.-H."/>
            <person name="Larsson T."/>
            <person name="Lv J."/>
            <person name="Arendt D."/>
            <person name="Savage R."/>
            <person name="Osoegawa K."/>
            <person name="de Jong P."/>
            <person name="Lindberg D.R."/>
            <person name="Seaver E.C."/>
            <person name="Weisblat D.A."/>
            <person name="Putnam N.H."/>
            <person name="Grigoriev I.V."/>
            <person name="Rokhsar D.S."/>
        </authorList>
    </citation>
    <scope>NUCLEOTIDE SEQUENCE</scope>
</reference>
<dbReference type="EMBL" id="AMQM01002159">
    <property type="status" value="NOT_ANNOTATED_CDS"/>
    <property type="molecule type" value="Genomic_DNA"/>
</dbReference>
<dbReference type="InterPro" id="IPR036910">
    <property type="entry name" value="HMG_box_dom_sf"/>
</dbReference>
<proteinExistence type="predicted"/>
<dbReference type="HOGENOM" id="CLU_082854_5_3_1"/>
<evidence type="ECO:0000259" key="4">
    <source>
        <dbReference type="PROSITE" id="PS50118"/>
    </source>
</evidence>
<dbReference type="OrthoDB" id="6247875at2759"/>
<dbReference type="EnsemblMetazoa" id="HelroT153504">
    <property type="protein sequence ID" value="HelroP153504"/>
    <property type="gene ID" value="HelroG153504"/>
</dbReference>
<evidence type="ECO:0000313" key="5">
    <source>
        <dbReference type="EnsemblMetazoa" id="HelroP153504"/>
    </source>
</evidence>
<dbReference type="SUPFAM" id="SSF47095">
    <property type="entry name" value="HMG-box"/>
    <property type="match status" value="1"/>
</dbReference>
<feature type="domain" description="HMG box" evidence="4">
    <location>
        <begin position="1"/>
        <end position="63"/>
    </location>
</feature>
<keyword evidence="1 3" id="KW-0238">DNA-binding</keyword>
<dbReference type="Proteomes" id="UP000015101">
    <property type="component" value="Unassembled WGS sequence"/>
</dbReference>
<dbReference type="PANTHER" id="PTHR45789">
    <property type="entry name" value="FI18025P1"/>
    <property type="match status" value="1"/>
</dbReference>
<sequence length="63" mass="7626">MRKPMNAFMLWARGERRELLKLHAGVHNSSISILLGLKWNKMTENDKRPYYEEQLKLTKMHRE</sequence>
<keyword evidence="6" id="KW-1185">Reference proteome</keyword>
<dbReference type="InterPro" id="IPR009071">
    <property type="entry name" value="HMG_box_dom"/>
</dbReference>
<name>T1EL82_HELRO</name>
<reference evidence="5" key="3">
    <citation type="submission" date="2015-06" db="UniProtKB">
        <authorList>
            <consortium name="EnsemblMetazoa"/>
        </authorList>
    </citation>
    <scope>IDENTIFICATION</scope>
</reference>
<dbReference type="KEGG" id="hro:HELRODRAFT_153504"/>
<dbReference type="GO" id="GO:0005634">
    <property type="term" value="C:nucleus"/>
    <property type="evidence" value="ECO:0007669"/>
    <property type="project" value="UniProtKB-UniRule"/>
</dbReference>
<evidence type="ECO:0000256" key="3">
    <source>
        <dbReference type="PROSITE-ProRule" id="PRU00267"/>
    </source>
</evidence>
<dbReference type="CTD" id="20197332"/>
<feature type="DNA-binding region" description="HMG box" evidence="3">
    <location>
        <begin position="1"/>
        <end position="63"/>
    </location>
</feature>
<organism evidence="5 6">
    <name type="scientific">Helobdella robusta</name>
    <name type="common">Californian leech</name>
    <dbReference type="NCBI Taxonomy" id="6412"/>
    <lineage>
        <taxon>Eukaryota</taxon>
        <taxon>Metazoa</taxon>
        <taxon>Spiralia</taxon>
        <taxon>Lophotrochozoa</taxon>
        <taxon>Annelida</taxon>
        <taxon>Clitellata</taxon>
        <taxon>Hirudinea</taxon>
        <taxon>Rhynchobdellida</taxon>
        <taxon>Glossiphoniidae</taxon>
        <taxon>Helobdella</taxon>
    </lineage>
</organism>
<dbReference type="SMART" id="SM00398">
    <property type="entry name" value="HMG"/>
    <property type="match status" value="1"/>
</dbReference>
<reference evidence="6" key="2">
    <citation type="journal article" date="2013" name="Nature">
        <title>Insights into bilaterian evolution from three spiralian genomes.</title>
        <authorList>
            <person name="Simakov O."/>
            <person name="Marletaz F."/>
            <person name="Cho S.J."/>
            <person name="Edsinger-Gonzales E."/>
            <person name="Havlak P."/>
            <person name="Hellsten U."/>
            <person name="Kuo D.H."/>
            <person name="Larsson T."/>
            <person name="Lv J."/>
            <person name="Arendt D."/>
            <person name="Savage R."/>
            <person name="Osoegawa K."/>
            <person name="de Jong P."/>
            <person name="Grimwood J."/>
            <person name="Chapman J.A."/>
            <person name="Shapiro H."/>
            <person name="Aerts A."/>
            <person name="Otillar R.P."/>
            <person name="Terry A.Y."/>
            <person name="Boore J.L."/>
            <person name="Grigoriev I.V."/>
            <person name="Lindberg D.R."/>
            <person name="Seaver E.C."/>
            <person name="Weisblat D.A."/>
            <person name="Putnam N.H."/>
            <person name="Rokhsar D.S."/>
        </authorList>
    </citation>
    <scope>NUCLEOTIDE SEQUENCE</scope>
</reference>